<feature type="domain" description="DUF7033" evidence="1">
    <location>
        <begin position="95"/>
        <end position="184"/>
    </location>
</feature>
<organism evidence="2 3">
    <name type="scientific">Aequorivita aurantiaca</name>
    <dbReference type="NCBI Taxonomy" id="3053356"/>
    <lineage>
        <taxon>Bacteria</taxon>
        <taxon>Pseudomonadati</taxon>
        <taxon>Bacteroidota</taxon>
        <taxon>Flavobacteriia</taxon>
        <taxon>Flavobacteriales</taxon>
        <taxon>Flavobacteriaceae</taxon>
        <taxon>Aequorivita</taxon>
    </lineage>
</organism>
<gene>
    <name evidence="2" type="ORF">QRD02_08000</name>
</gene>
<evidence type="ECO:0000259" key="1">
    <source>
        <dbReference type="Pfam" id="PF23019"/>
    </source>
</evidence>
<accession>A0ABT8DGE2</accession>
<proteinExistence type="predicted"/>
<dbReference type="EMBL" id="JAUGQQ010000004">
    <property type="protein sequence ID" value="MDN3724323.1"/>
    <property type="molecule type" value="Genomic_DNA"/>
</dbReference>
<dbReference type="Proteomes" id="UP001244787">
    <property type="component" value="Unassembled WGS sequence"/>
</dbReference>
<sequence>MLLIYTQKLTPRISYIFKHICIRILGTEVSFTSGIEEFIAHQGPKISYGKKPLGNELFFQSYGLLEQQGLESIEFTVKKWGETFGFFSVSSSSGLPFDIFSASFYMITRYEEYLPHVKDEIGRFMASESLAYKEGFLHQPIVDIWAYLFKDKLNQTFPELVFPQKSLTIHPVIEAAQPYAYKQKGMFRTVVGFVDSFFNGKFRNMMERTQVVLGIKRDPMDTFKWVVNKATRSDFKLTVFFLLGNARSFTESMNTHRQTFKMLIKYISDYKEVGLIFSFNSLKDYELLKIEKRRMQEITNRALASSMNSDYLVNLPDIYRHLVELEVKRDFTMVFRDTVGFRAGTCTPFLFYDLDYEVKTPLVIHPSAMTTLAFQKKYASDIEKTVNNTIKAVEEVNGTFSMIFSNRDFSATDNNKVWRIIFSEKLQEYAKQ</sequence>
<keyword evidence="3" id="KW-1185">Reference proteome</keyword>
<evidence type="ECO:0000313" key="2">
    <source>
        <dbReference type="EMBL" id="MDN3724323.1"/>
    </source>
</evidence>
<evidence type="ECO:0000313" key="3">
    <source>
        <dbReference type="Proteomes" id="UP001244787"/>
    </source>
</evidence>
<protein>
    <recommendedName>
        <fullName evidence="1">DUF7033 domain-containing protein</fullName>
    </recommendedName>
</protein>
<dbReference type="RefSeq" id="WP_290254410.1">
    <property type="nucleotide sequence ID" value="NZ_JAUGQQ010000004.1"/>
</dbReference>
<reference evidence="2 3" key="1">
    <citation type="submission" date="2023-06" db="EMBL/GenBank/DDBJ databases">
        <authorList>
            <person name="Ye Y.-Q."/>
            <person name="Du Z.-J."/>
        </authorList>
    </citation>
    <scope>NUCLEOTIDE SEQUENCE [LARGE SCALE GENOMIC DNA]</scope>
    <source>
        <strain evidence="2 3">SDUM287046</strain>
    </source>
</reference>
<dbReference type="Pfam" id="PF23019">
    <property type="entry name" value="DUF7033"/>
    <property type="match status" value="1"/>
</dbReference>
<comment type="caution">
    <text evidence="2">The sequence shown here is derived from an EMBL/GenBank/DDBJ whole genome shotgun (WGS) entry which is preliminary data.</text>
</comment>
<dbReference type="InterPro" id="IPR054297">
    <property type="entry name" value="DUF7033"/>
</dbReference>
<name>A0ABT8DGE2_9FLAO</name>